<protein>
    <recommendedName>
        <fullName evidence="2">C-type lectin domain-containing protein</fullName>
    </recommendedName>
</protein>
<dbReference type="SMART" id="SM00034">
    <property type="entry name" value="CLECT"/>
    <property type="match status" value="1"/>
</dbReference>
<dbReference type="PANTHER" id="PTHR22801:SF63">
    <property type="entry name" value="C-TYPE LECTIN DOMAIN-CONTAINING PROTEIN"/>
    <property type="match status" value="1"/>
</dbReference>
<dbReference type="PROSITE" id="PS50041">
    <property type="entry name" value="C_TYPE_LECTIN_2"/>
    <property type="match status" value="1"/>
</dbReference>
<dbReference type="SUPFAM" id="SSF56436">
    <property type="entry name" value="C-type lectin-like"/>
    <property type="match status" value="1"/>
</dbReference>
<dbReference type="PANTHER" id="PTHR22801">
    <property type="entry name" value="LITHOSTATHINE"/>
    <property type="match status" value="1"/>
</dbReference>
<feature type="chain" id="PRO_5042161653" description="C-type lectin domain-containing protein" evidence="1">
    <location>
        <begin position="18"/>
        <end position="213"/>
    </location>
</feature>
<dbReference type="InterPro" id="IPR016186">
    <property type="entry name" value="C-type_lectin-like/link_sf"/>
</dbReference>
<dbReference type="Pfam" id="PF00059">
    <property type="entry name" value="Lectin_C"/>
    <property type="match status" value="1"/>
</dbReference>
<dbReference type="InterPro" id="IPR016187">
    <property type="entry name" value="CTDL_fold"/>
</dbReference>
<dbReference type="InterPro" id="IPR001304">
    <property type="entry name" value="C-type_lectin-like"/>
</dbReference>
<evidence type="ECO:0000259" key="2">
    <source>
        <dbReference type="PROSITE" id="PS50041"/>
    </source>
</evidence>
<evidence type="ECO:0000313" key="3">
    <source>
        <dbReference type="EMBL" id="KAK3747882.1"/>
    </source>
</evidence>
<dbReference type="CDD" id="cd00037">
    <property type="entry name" value="CLECT"/>
    <property type="match status" value="1"/>
</dbReference>
<reference evidence="3" key="1">
    <citation type="journal article" date="2023" name="G3 (Bethesda)">
        <title>A reference genome for the long-term kleptoplast-retaining sea slug Elysia crispata morphotype clarki.</title>
        <authorList>
            <person name="Eastman K.E."/>
            <person name="Pendleton A.L."/>
            <person name="Shaikh M.A."/>
            <person name="Suttiyut T."/>
            <person name="Ogas R."/>
            <person name="Tomko P."/>
            <person name="Gavelis G."/>
            <person name="Widhalm J.R."/>
            <person name="Wisecaver J.H."/>
        </authorList>
    </citation>
    <scope>NUCLEOTIDE SEQUENCE</scope>
    <source>
        <strain evidence="3">ECLA1</strain>
    </source>
</reference>
<dbReference type="Gene3D" id="3.10.100.10">
    <property type="entry name" value="Mannose-Binding Protein A, subunit A"/>
    <property type="match status" value="1"/>
</dbReference>
<evidence type="ECO:0000256" key="1">
    <source>
        <dbReference type="SAM" id="SignalP"/>
    </source>
</evidence>
<evidence type="ECO:0000313" key="4">
    <source>
        <dbReference type="Proteomes" id="UP001283361"/>
    </source>
</evidence>
<name>A0AAE0YJT1_9GAST</name>
<dbReference type="EMBL" id="JAWDGP010006071">
    <property type="protein sequence ID" value="KAK3747882.1"/>
    <property type="molecule type" value="Genomic_DNA"/>
</dbReference>
<proteinExistence type="predicted"/>
<gene>
    <name evidence="3" type="ORF">RRG08_007739</name>
</gene>
<dbReference type="Proteomes" id="UP001283361">
    <property type="component" value="Unassembled WGS sequence"/>
</dbReference>
<dbReference type="AlphaFoldDB" id="A0AAE0YJT1"/>
<feature type="domain" description="C-type lectin" evidence="2">
    <location>
        <begin position="42"/>
        <end position="160"/>
    </location>
</feature>
<accession>A0AAE0YJT1</accession>
<dbReference type="InterPro" id="IPR050801">
    <property type="entry name" value="Ca-Dep_Lectins_ImmuneDev"/>
</dbReference>
<comment type="caution">
    <text evidence="3">The sequence shown here is derived from an EMBL/GenBank/DDBJ whole genome shotgun (WGS) entry which is preliminary data.</text>
</comment>
<organism evidence="3 4">
    <name type="scientific">Elysia crispata</name>
    <name type="common">lettuce slug</name>
    <dbReference type="NCBI Taxonomy" id="231223"/>
    <lineage>
        <taxon>Eukaryota</taxon>
        <taxon>Metazoa</taxon>
        <taxon>Spiralia</taxon>
        <taxon>Lophotrochozoa</taxon>
        <taxon>Mollusca</taxon>
        <taxon>Gastropoda</taxon>
        <taxon>Heterobranchia</taxon>
        <taxon>Euthyneura</taxon>
        <taxon>Panpulmonata</taxon>
        <taxon>Sacoglossa</taxon>
        <taxon>Placobranchoidea</taxon>
        <taxon>Plakobranchidae</taxon>
        <taxon>Elysia</taxon>
    </lineage>
</organism>
<sequence length="213" mass="24257">MQPVLVCLILVFQSVLSALPNVEELCPIEAVEIAGPKLFRVLDDFCYLFMTYDDEIYMNTQLKCQQHGGNLAMPKTKKENDFLLQGMKELKQSEPMWIGLQYKALEGALVWEDGEKAQWDNFDAQTRANLSDGGNCVVIQPDDVKWRAHPCEDGVWYSSRMPFICQYPIPEEDVEDADITIDDMCPPFFCPDLDCGMIGFKLENGCQICECNM</sequence>
<keyword evidence="1" id="KW-0732">Signal</keyword>
<feature type="signal peptide" evidence="1">
    <location>
        <begin position="1"/>
        <end position="17"/>
    </location>
</feature>
<keyword evidence="4" id="KW-1185">Reference proteome</keyword>